<gene>
    <name evidence="1" type="ORF">H1R20_g9483</name>
</gene>
<dbReference type="NCBIfam" id="TIGR01509">
    <property type="entry name" value="HAD-SF-IA-v3"/>
    <property type="match status" value="1"/>
</dbReference>
<dbReference type="SUPFAM" id="SSF56784">
    <property type="entry name" value="HAD-like"/>
    <property type="match status" value="1"/>
</dbReference>
<proteinExistence type="predicted"/>
<dbReference type="InterPro" id="IPR051806">
    <property type="entry name" value="HAD-like_SPP"/>
</dbReference>
<dbReference type="InterPro" id="IPR006439">
    <property type="entry name" value="HAD-SF_hydro_IA"/>
</dbReference>
<name>A0A9W8MF75_9AGAR</name>
<dbReference type="InterPro" id="IPR041492">
    <property type="entry name" value="HAD_2"/>
</dbReference>
<protein>
    <recommendedName>
        <fullName evidence="3">HAD-like protein</fullName>
    </recommendedName>
</protein>
<dbReference type="Pfam" id="PF13419">
    <property type="entry name" value="HAD_2"/>
    <property type="match status" value="1"/>
</dbReference>
<evidence type="ECO:0000313" key="2">
    <source>
        <dbReference type="Proteomes" id="UP001140091"/>
    </source>
</evidence>
<evidence type="ECO:0008006" key="3">
    <source>
        <dbReference type="Google" id="ProtNLM"/>
    </source>
</evidence>
<dbReference type="SFLD" id="SFLDS00003">
    <property type="entry name" value="Haloacid_Dehalogenase"/>
    <property type="match status" value="1"/>
</dbReference>
<dbReference type="OrthoDB" id="40579at2759"/>
<dbReference type="EMBL" id="JANBPK010000974">
    <property type="protein sequence ID" value="KAJ2927607.1"/>
    <property type="molecule type" value="Genomic_DNA"/>
</dbReference>
<dbReference type="InterPro" id="IPR023214">
    <property type="entry name" value="HAD_sf"/>
</dbReference>
<dbReference type="SFLD" id="SFLDG01129">
    <property type="entry name" value="C1.5:_HAD__Beta-PGM__Phosphata"/>
    <property type="match status" value="1"/>
</dbReference>
<comment type="caution">
    <text evidence="1">The sequence shown here is derived from an EMBL/GenBank/DDBJ whole genome shotgun (WGS) entry which is preliminary data.</text>
</comment>
<dbReference type="PANTHER" id="PTHR43481">
    <property type="entry name" value="FRUCTOSE-1-PHOSPHATE PHOSPHATASE"/>
    <property type="match status" value="1"/>
</dbReference>
<keyword evidence="2" id="KW-1185">Reference proteome</keyword>
<dbReference type="AlphaFoldDB" id="A0A9W8MF75"/>
<dbReference type="InterPro" id="IPR036412">
    <property type="entry name" value="HAD-like_sf"/>
</dbReference>
<dbReference type="PANTHER" id="PTHR43481:SF4">
    <property type="entry name" value="GLYCEROL-1-PHOSPHATE PHOSPHOHYDROLASE 1-RELATED"/>
    <property type="match status" value="1"/>
</dbReference>
<accession>A0A9W8MF75</accession>
<dbReference type="Gene3D" id="3.40.50.1000">
    <property type="entry name" value="HAD superfamily/HAD-like"/>
    <property type="match status" value="1"/>
</dbReference>
<sequence>MSPSVVQAKVIPGTASLFDMDGTLIDSSAGLEGAWEAFKETYPHIDVPHILEGMHIYGAFVRWTIYAITVSEAIRFEQTIVTSASANGRPGIIRLPGVKEAMGALISRRYLPNPSWAICTSSTKVYSTLALTTSDIPIPEVLVTSETVEKGKPNPDPYLLGAKLCGVDPADCIVIEDSPNGIRSGLAAGCKVVGILTSHSRESVEAVKPNWVAQDLSQLRFALTDAGVEVTIDA</sequence>
<dbReference type="InterPro" id="IPR023198">
    <property type="entry name" value="PGP-like_dom2"/>
</dbReference>
<reference evidence="1" key="1">
    <citation type="submission" date="2022-06" db="EMBL/GenBank/DDBJ databases">
        <title>Genome Sequence of Candolleomyces eurysporus.</title>
        <authorList>
            <person name="Buettner E."/>
        </authorList>
    </citation>
    <scope>NUCLEOTIDE SEQUENCE</scope>
    <source>
        <strain evidence="1">VTCC 930004</strain>
    </source>
</reference>
<dbReference type="Gene3D" id="1.10.150.240">
    <property type="entry name" value="Putative phosphatase, domain 2"/>
    <property type="match status" value="1"/>
</dbReference>
<dbReference type="Proteomes" id="UP001140091">
    <property type="component" value="Unassembled WGS sequence"/>
</dbReference>
<feature type="non-terminal residue" evidence="1">
    <location>
        <position position="1"/>
    </location>
</feature>
<evidence type="ECO:0000313" key="1">
    <source>
        <dbReference type="EMBL" id="KAJ2927607.1"/>
    </source>
</evidence>
<dbReference type="GO" id="GO:0050308">
    <property type="term" value="F:sugar-phosphatase activity"/>
    <property type="evidence" value="ECO:0007669"/>
    <property type="project" value="TreeGrafter"/>
</dbReference>
<organism evidence="1 2">
    <name type="scientific">Candolleomyces eurysporus</name>
    <dbReference type="NCBI Taxonomy" id="2828524"/>
    <lineage>
        <taxon>Eukaryota</taxon>
        <taxon>Fungi</taxon>
        <taxon>Dikarya</taxon>
        <taxon>Basidiomycota</taxon>
        <taxon>Agaricomycotina</taxon>
        <taxon>Agaricomycetes</taxon>
        <taxon>Agaricomycetidae</taxon>
        <taxon>Agaricales</taxon>
        <taxon>Agaricineae</taxon>
        <taxon>Psathyrellaceae</taxon>
        <taxon>Candolleomyces</taxon>
    </lineage>
</organism>